<dbReference type="EMBL" id="JAACJP010000026">
    <property type="protein sequence ID" value="KAF5376970.1"/>
    <property type="molecule type" value="Genomic_DNA"/>
</dbReference>
<name>A0A8H5M0N8_9AGAR</name>
<organism evidence="1 2">
    <name type="scientific">Tricholomella constricta</name>
    <dbReference type="NCBI Taxonomy" id="117010"/>
    <lineage>
        <taxon>Eukaryota</taxon>
        <taxon>Fungi</taxon>
        <taxon>Dikarya</taxon>
        <taxon>Basidiomycota</taxon>
        <taxon>Agaricomycotina</taxon>
        <taxon>Agaricomycetes</taxon>
        <taxon>Agaricomycetidae</taxon>
        <taxon>Agaricales</taxon>
        <taxon>Tricholomatineae</taxon>
        <taxon>Lyophyllaceae</taxon>
        <taxon>Tricholomella</taxon>
    </lineage>
</organism>
<accession>A0A8H5M0N8</accession>
<dbReference type="Proteomes" id="UP000565441">
    <property type="component" value="Unassembled WGS sequence"/>
</dbReference>
<protein>
    <submittedName>
        <fullName evidence="1">Uncharacterized protein</fullName>
    </submittedName>
</protein>
<proteinExistence type="predicted"/>
<evidence type="ECO:0000313" key="1">
    <source>
        <dbReference type="EMBL" id="KAF5376970.1"/>
    </source>
</evidence>
<keyword evidence="2" id="KW-1185">Reference proteome</keyword>
<dbReference type="OrthoDB" id="3055419at2759"/>
<dbReference type="AlphaFoldDB" id="A0A8H5M0N8"/>
<sequence length="133" mass="15195">MTGTRIRLLRSASLKGSVFFGFPLPDKASFECGERLEPIDPALSGTDRQDEINRREYTINKHLRKLCAPVWPDTMVLVGWGNRRAHIVLGLVACSTGPPDEELLPKEEEMRKLKEIMAEEGFTEEPRWFLSYC</sequence>
<reference evidence="1 2" key="1">
    <citation type="journal article" date="2020" name="ISME J.">
        <title>Uncovering the hidden diversity of litter-decomposition mechanisms in mushroom-forming fungi.</title>
        <authorList>
            <person name="Floudas D."/>
            <person name="Bentzer J."/>
            <person name="Ahren D."/>
            <person name="Johansson T."/>
            <person name="Persson P."/>
            <person name="Tunlid A."/>
        </authorList>
    </citation>
    <scope>NUCLEOTIDE SEQUENCE [LARGE SCALE GENOMIC DNA]</scope>
    <source>
        <strain evidence="1 2">CBS 661.87</strain>
    </source>
</reference>
<gene>
    <name evidence="1" type="ORF">D9615_007237</name>
</gene>
<comment type="caution">
    <text evidence="1">The sequence shown here is derived from an EMBL/GenBank/DDBJ whole genome shotgun (WGS) entry which is preliminary data.</text>
</comment>
<evidence type="ECO:0000313" key="2">
    <source>
        <dbReference type="Proteomes" id="UP000565441"/>
    </source>
</evidence>